<evidence type="ECO:0000313" key="1">
    <source>
        <dbReference type="EMBL" id="GGE70969.1"/>
    </source>
</evidence>
<dbReference type="Proteomes" id="UP000622648">
    <property type="component" value="Unassembled WGS sequence"/>
</dbReference>
<sequence length="111" mass="13142">MLRIEYNDPDLDLDDKPTNWGGGVYLYKGQQFTGIKTFHEEITNILDAECEYVDGIPDGRQVEYWPNGNLKEEYFQKYDYHIGSFKRWDENGNLISHQENDQFGNWVKTIL</sequence>
<dbReference type="InterPro" id="IPR011652">
    <property type="entry name" value="MORN_2"/>
</dbReference>
<dbReference type="Gene3D" id="2.20.110.10">
    <property type="entry name" value="Histone H3 K4-specific methyltransferase SET7/9 N-terminal domain"/>
    <property type="match status" value="1"/>
</dbReference>
<reference evidence="4" key="2">
    <citation type="journal article" date="2019" name="Int. J. Syst. Evol. Microbiol.">
        <title>The Global Catalogue of Microorganisms (GCM) 10K type strain sequencing project: providing services to taxonomists for standard genome sequencing and annotation.</title>
        <authorList>
            <consortium name="The Broad Institute Genomics Platform"/>
            <consortium name="The Broad Institute Genome Sequencing Center for Infectious Disease"/>
            <person name="Wu L."/>
            <person name="Ma J."/>
        </authorList>
    </citation>
    <scope>NUCLEOTIDE SEQUENCE [LARGE SCALE GENOMIC DNA]</scope>
    <source>
        <strain evidence="4">CGMCC 1.15644</strain>
    </source>
</reference>
<reference evidence="1" key="4">
    <citation type="submission" date="2024-05" db="EMBL/GenBank/DDBJ databases">
        <authorList>
            <person name="Sun Q."/>
            <person name="Zhou Y."/>
        </authorList>
    </citation>
    <scope>NUCLEOTIDE SEQUENCE</scope>
    <source>
        <strain evidence="1">CGMCC 1.15644</strain>
    </source>
</reference>
<dbReference type="Proteomes" id="UP000295684">
    <property type="component" value="Unassembled WGS sequence"/>
</dbReference>
<dbReference type="OrthoDB" id="703600at2"/>
<dbReference type="EMBL" id="SLWO01000012">
    <property type="protein sequence ID" value="TCO18258.1"/>
    <property type="molecule type" value="Genomic_DNA"/>
</dbReference>
<dbReference type="EMBL" id="BMJO01000011">
    <property type="protein sequence ID" value="GGE70969.1"/>
    <property type="molecule type" value="Genomic_DNA"/>
</dbReference>
<dbReference type="AlphaFoldDB" id="A0A4R2H1M6"/>
<reference evidence="1" key="1">
    <citation type="journal article" date="2014" name="Int. J. Syst. Evol. Microbiol.">
        <title>Complete genome of a new Firmicutes species belonging to the dominant human colonic microbiota ('Ruminococcus bicirculans') reveals two chromosomes and a selective capacity to utilize plant glucans.</title>
        <authorList>
            <consortium name="NISC Comparative Sequencing Program"/>
            <person name="Wegmann U."/>
            <person name="Louis P."/>
            <person name="Goesmann A."/>
            <person name="Henrissat B."/>
            <person name="Duncan S.H."/>
            <person name="Flint H.J."/>
        </authorList>
    </citation>
    <scope>NUCLEOTIDE SEQUENCE</scope>
    <source>
        <strain evidence="1">CGMCC 1.15644</strain>
    </source>
</reference>
<dbReference type="Pfam" id="PF07661">
    <property type="entry name" value="MORN_2"/>
    <property type="match status" value="2"/>
</dbReference>
<protein>
    <submittedName>
        <fullName evidence="2">MORN repeat protein</fullName>
    </submittedName>
</protein>
<proteinExistence type="predicted"/>
<dbReference type="RefSeq" id="WP_132536441.1">
    <property type="nucleotide sequence ID" value="NZ_BMJO01000011.1"/>
</dbReference>
<gene>
    <name evidence="2" type="ORF">EV200_11264</name>
    <name evidence="1" type="ORF">GCM10011413_42160</name>
</gene>
<reference evidence="2 3" key="3">
    <citation type="submission" date="2019-03" db="EMBL/GenBank/DDBJ databases">
        <title>Genomic Encyclopedia of Type Strains, Phase IV (KMG-IV): sequencing the most valuable type-strain genomes for metagenomic binning, comparative biology and taxonomic classification.</title>
        <authorList>
            <person name="Goeker M."/>
        </authorList>
    </citation>
    <scope>NUCLEOTIDE SEQUENCE [LARGE SCALE GENOMIC DNA]</scope>
    <source>
        <strain evidence="2 3">DSM 103236</strain>
    </source>
</reference>
<comment type="caution">
    <text evidence="2">The sequence shown here is derived from an EMBL/GenBank/DDBJ whole genome shotgun (WGS) entry which is preliminary data.</text>
</comment>
<organism evidence="2 3">
    <name type="scientific">Pedobacter psychrotolerans</name>
    <dbReference type="NCBI Taxonomy" id="1843235"/>
    <lineage>
        <taxon>Bacteria</taxon>
        <taxon>Pseudomonadati</taxon>
        <taxon>Bacteroidota</taxon>
        <taxon>Sphingobacteriia</taxon>
        <taxon>Sphingobacteriales</taxon>
        <taxon>Sphingobacteriaceae</taxon>
        <taxon>Pedobacter</taxon>
    </lineage>
</organism>
<accession>A0A4R2H1M6</accession>
<evidence type="ECO:0000313" key="4">
    <source>
        <dbReference type="Proteomes" id="UP000622648"/>
    </source>
</evidence>
<evidence type="ECO:0000313" key="2">
    <source>
        <dbReference type="EMBL" id="TCO18258.1"/>
    </source>
</evidence>
<name>A0A4R2H1M6_9SPHI</name>
<dbReference type="SUPFAM" id="SSF82185">
    <property type="entry name" value="Histone H3 K4-specific methyltransferase SET7/9 N-terminal domain"/>
    <property type="match status" value="1"/>
</dbReference>
<evidence type="ECO:0000313" key="3">
    <source>
        <dbReference type="Proteomes" id="UP000295684"/>
    </source>
</evidence>
<keyword evidence="4" id="KW-1185">Reference proteome</keyword>